<accession>A0A5P1FXV2</accession>
<organism evidence="2 3">
    <name type="scientific">Asparagus officinalis</name>
    <name type="common">Garden asparagus</name>
    <dbReference type="NCBI Taxonomy" id="4686"/>
    <lineage>
        <taxon>Eukaryota</taxon>
        <taxon>Viridiplantae</taxon>
        <taxon>Streptophyta</taxon>
        <taxon>Embryophyta</taxon>
        <taxon>Tracheophyta</taxon>
        <taxon>Spermatophyta</taxon>
        <taxon>Magnoliopsida</taxon>
        <taxon>Liliopsida</taxon>
        <taxon>Asparagales</taxon>
        <taxon>Asparagaceae</taxon>
        <taxon>Asparagoideae</taxon>
        <taxon>Asparagus</taxon>
    </lineage>
</organism>
<evidence type="ECO:0000256" key="1">
    <source>
        <dbReference type="SAM" id="MobiDB-lite"/>
    </source>
</evidence>
<feature type="compositionally biased region" description="Basic residues" evidence="1">
    <location>
        <begin position="144"/>
        <end position="154"/>
    </location>
</feature>
<sequence>MRGRGYAGLQRVIHVAAAAALAASGSRRFYYYPDAEGTAGKPWTSGTSNMSPTPGRSRYGAPPLASSSTGRAREPRLSRVEHPDALPEPKIPRRRTSAGGGEDEKCGTRPTGRLALDGVEGPRRRRRRPWRGREESDEDDREWNRRRARSRRVGGLRDSETAGAPRSWDCDGGARTSGGGEGAAAAAEGDGRSRWQEAGARWASLCVERMCGRGSGKTRRAGGEDHQGPRIVEVAQGR</sequence>
<feature type="compositionally biased region" description="Basic and acidic residues" evidence="1">
    <location>
        <begin position="71"/>
        <end position="91"/>
    </location>
</feature>
<name>A0A5P1FXV2_ASPOF</name>
<evidence type="ECO:0000313" key="3">
    <source>
        <dbReference type="Proteomes" id="UP000243459"/>
    </source>
</evidence>
<feature type="region of interest" description="Disordered" evidence="1">
    <location>
        <begin position="36"/>
        <end position="198"/>
    </location>
</feature>
<gene>
    <name evidence="2" type="ORF">A4U43_C01F36320</name>
</gene>
<evidence type="ECO:0000313" key="2">
    <source>
        <dbReference type="EMBL" id="ONK82120.1"/>
    </source>
</evidence>
<dbReference type="EMBL" id="CM007381">
    <property type="protein sequence ID" value="ONK82120.1"/>
    <property type="molecule type" value="Genomic_DNA"/>
</dbReference>
<dbReference type="Proteomes" id="UP000243459">
    <property type="component" value="Chromosome 1"/>
</dbReference>
<protein>
    <submittedName>
        <fullName evidence="2">Uncharacterized protein</fullName>
    </submittedName>
</protein>
<dbReference type="Gramene" id="ONK82120">
    <property type="protein sequence ID" value="ONK82120"/>
    <property type="gene ID" value="A4U43_C01F36320"/>
</dbReference>
<reference evidence="3" key="1">
    <citation type="journal article" date="2017" name="Nat. Commun.">
        <title>The asparagus genome sheds light on the origin and evolution of a young Y chromosome.</title>
        <authorList>
            <person name="Harkess A."/>
            <person name="Zhou J."/>
            <person name="Xu C."/>
            <person name="Bowers J.E."/>
            <person name="Van der Hulst R."/>
            <person name="Ayyampalayam S."/>
            <person name="Mercati F."/>
            <person name="Riccardi P."/>
            <person name="McKain M.R."/>
            <person name="Kakrana A."/>
            <person name="Tang H."/>
            <person name="Ray J."/>
            <person name="Groenendijk J."/>
            <person name="Arikit S."/>
            <person name="Mathioni S.M."/>
            <person name="Nakano M."/>
            <person name="Shan H."/>
            <person name="Telgmann-Rauber A."/>
            <person name="Kanno A."/>
            <person name="Yue Z."/>
            <person name="Chen H."/>
            <person name="Li W."/>
            <person name="Chen Y."/>
            <person name="Xu X."/>
            <person name="Zhang Y."/>
            <person name="Luo S."/>
            <person name="Chen H."/>
            <person name="Gao J."/>
            <person name="Mao Z."/>
            <person name="Pires J.C."/>
            <person name="Luo M."/>
            <person name="Kudrna D."/>
            <person name="Wing R.A."/>
            <person name="Meyers B.C."/>
            <person name="Yi K."/>
            <person name="Kong H."/>
            <person name="Lavrijsen P."/>
            <person name="Sunseri F."/>
            <person name="Falavigna A."/>
            <person name="Ye Y."/>
            <person name="Leebens-Mack J.H."/>
            <person name="Chen G."/>
        </authorList>
    </citation>
    <scope>NUCLEOTIDE SEQUENCE [LARGE SCALE GENOMIC DNA]</scope>
    <source>
        <strain evidence="3">cv. DH0086</strain>
    </source>
</reference>
<feature type="compositionally biased region" description="Polar residues" evidence="1">
    <location>
        <begin position="44"/>
        <end position="54"/>
    </location>
</feature>
<dbReference type="AlphaFoldDB" id="A0A5P1FXV2"/>
<keyword evidence="3" id="KW-1185">Reference proteome</keyword>
<proteinExistence type="predicted"/>
<feature type="region of interest" description="Disordered" evidence="1">
    <location>
        <begin position="214"/>
        <end position="238"/>
    </location>
</feature>